<sequence>MKNKLIKTIRTYPKVFLTALILMLGAFSFSVGTYAWYVSSDQTVNSFKGTVFQSKLTEVFAPVVNWNPNETKTKGVAVQNAGDTPSMVRISLYEFLLDFEVNYTDKTGNANLNTRTGPVNPIVNDRDTSTWKPASKSSPKGTYLADNGKYYIANYAMAPSTNPLDKEMYTYSKDPTKERMEYVSNQKEENVHNKLQYFQLNFNPNLVTEFNANNQEGYWLYENGFFYYSKPLNPGEMTSNLLESVTLAYNFPNKYKNALYAIEVYLDAHDSTTSIFTDWQLDQNSEAKKLLNAQIN</sequence>
<comment type="caution">
    <text evidence="2">The sequence shown here is derived from an EMBL/GenBank/DDBJ whole genome shotgun (WGS) entry which is preliminary data.</text>
</comment>
<organism evidence="2 3">
    <name type="scientific">Enterococcus sulfureus ATCC 49903</name>
    <dbReference type="NCBI Taxonomy" id="1140003"/>
    <lineage>
        <taxon>Bacteria</taxon>
        <taxon>Bacillati</taxon>
        <taxon>Bacillota</taxon>
        <taxon>Bacilli</taxon>
        <taxon>Lactobacillales</taxon>
        <taxon>Enterococcaceae</taxon>
        <taxon>Enterococcus</taxon>
    </lineage>
</organism>
<dbReference type="AlphaFoldDB" id="S0KY42"/>
<evidence type="ECO:0008006" key="4">
    <source>
        <dbReference type="Google" id="ProtNLM"/>
    </source>
</evidence>
<dbReference type="eggNOG" id="ENOG503069M">
    <property type="taxonomic scope" value="Bacteria"/>
</dbReference>
<protein>
    <recommendedName>
        <fullName evidence="4">Alternate signal-mediated exported protein</fullName>
    </recommendedName>
</protein>
<dbReference type="InterPro" id="IPR024008">
    <property type="entry name" value="BsaA"/>
</dbReference>
<reference evidence="2 3" key="1">
    <citation type="submission" date="2013-03" db="EMBL/GenBank/DDBJ databases">
        <title>The Genome Sequence of Enterococcus sulfureus ATCC_49903 (PacBio/Illumina hybrid assembly).</title>
        <authorList>
            <consortium name="The Broad Institute Genomics Platform"/>
            <consortium name="The Broad Institute Genome Sequencing Center for Infectious Disease"/>
            <person name="Earl A."/>
            <person name="Russ C."/>
            <person name="Gilmore M."/>
            <person name="Surin D."/>
            <person name="Walker B."/>
            <person name="Young S."/>
            <person name="Zeng Q."/>
            <person name="Gargeya S."/>
            <person name="Fitzgerald M."/>
            <person name="Haas B."/>
            <person name="Abouelleil A."/>
            <person name="Allen A.W."/>
            <person name="Alvarado L."/>
            <person name="Arachchi H.M."/>
            <person name="Berlin A.M."/>
            <person name="Chapman S.B."/>
            <person name="Gainer-Dewar J."/>
            <person name="Goldberg J."/>
            <person name="Griggs A."/>
            <person name="Gujja S."/>
            <person name="Hansen M."/>
            <person name="Howarth C."/>
            <person name="Imamovic A."/>
            <person name="Ireland A."/>
            <person name="Larimer J."/>
            <person name="McCowan C."/>
            <person name="Murphy C."/>
            <person name="Pearson M."/>
            <person name="Poon T.W."/>
            <person name="Priest M."/>
            <person name="Roberts A."/>
            <person name="Saif S."/>
            <person name="Shea T."/>
            <person name="Sisk P."/>
            <person name="Sykes S."/>
            <person name="Wortman J."/>
            <person name="Nusbaum C."/>
            <person name="Birren B."/>
        </authorList>
    </citation>
    <scope>NUCLEOTIDE SEQUENCE [LARGE SCALE GENOMIC DNA]</scope>
    <source>
        <strain evidence="2 3">ATCC 49903</strain>
    </source>
</reference>
<feature type="region of interest" description="Disordered" evidence="1">
    <location>
        <begin position="112"/>
        <end position="138"/>
    </location>
</feature>
<accession>S0KY42</accession>
<evidence type="ECO:0000313" key="3">
    <source>
        <dbReference type="Proteomes" id="UP000015961"/>
    </source>
</evidence>
<dbReference type="OrthoDB" id="2181557at2"/>
<keyword evidence="3" id="KW-1185">Reference proteome</keyword>
<dbReference type="RefSeq" id="WP_016186413.1">
    <property type="nucleotide sequence ID" value="NZ_ASWO01000007.1"/>
</dbReference>
<dbReference type="Proteomes" id="UP000015961">
    <property type="component" value="Unassembled WGS sequence"/>
</dbReference>
<dbReference type="PATRIC" id="fig|1140003.3.peg.1910"/>
<dbReference type="EMBL" id="ASWO01000007">
    <property type="protein sequence ID" value="EOT82989.1"/>
    <property type="molecule type" value="Genomic_DNA"/>
</dbReference>
<dbReference type="NCBIfam" id="TIGR04090">
    <property type="entry name" value="exp_by_SipW_IV"/>
    <property type="match status" value="1"/>
</dbReference>
<name>S0KY42_9ENTE</name>
<evidence type="ECO:0000313" key="2">
    <source>
        <dbReference type="EMBL" id="EOT82989.1"/>
    </source>
</evidence>
<proteinExistence type="predicted"/>
<gene>
    <name evidence="2" type="ORF">I573_02102</name>
</gene>
<dbReference type="STRING" id="1140003.OMY_01981"/>
<evidence type="ECO:0000256" key="1">
    <source>
        <dbReference type="SAM" id="MobiDB-lite"/>
    </source>
</evidence>